<dbReference type="Pfam" id="PF07452">
    <property type="entry name" value="CHRD"/>
    <property type="match status" value="1"/>
</dbReference>
<dbReference type="RefSeq" id="WP_184135702.1">
    <property type="nucleotide sequence ID" value="NZ_JACHKT010000026.1"/>
</dbReference>
<organism evidence="3 4">
    <name type="scientific">Arcicella rosea</name>
    <dbReference type="NCBI Taxonomy" id="502909"/>
    <lineage>
        <taxon>Bacteria</taxon>
        <taxon>Pseudomonadati</taxon>
        <taxon>Bacteroidota</taxon>
        <taxon>Cytophagia</taxon>
        <taxon>Cytophagales</taxon>
        <taxon>Flectobacillaceae</taxon>
        <taxon>Arcicella</taxon>
    </lineage>
</organism>
<evidence type="ECO:0000256" key="1">
    <source>
        <dbReference type="SAM" id="SignalP"/>
    </source>
</evidence>
<feature type="signal peptide" evidence="1">
    <location>
        <begin position="1"/>
        <end position="21"/>
    </location>
</feature>
<evidence type="ECO:0000259" key="2">
    <source>
        <dbReference type="PROSITE" id="PS50933"/>
    </source>
</evidence>
<dbReference type="SMART" id="SM00754">
    <property type="entry name" value="CHRD"/>
    <property type="match status" value="1"/>
</dbReference>
<dbReference type="InterPro" id="IPR010895">
    <property type="entry name" value="CHRD"/>
</dbReference>
<evidence type="ECO:0000313" key="3">
    <source>
        <dbReference type="EMBL" id="MBB6004598.1"/>
    </source>
</evidence>
<feature type="chain" id="PRO_5032315227" description="CHRD domain-containing protein" evidence="1">
    <location>
        <begin position="22"/>
        <end position="144"/>
    </location>
</feature>
<keyword evidence="4" id="KW-1185">Reference proteome</keyword>
<dbReference type="EMBL" id="JACHKT010000026">
    <property type="protein sequence ID" value="MBB6004598.1"/>
    <property type="molecule type" value="Genomic_DNA"/>
</dbReference>
<gene>
    <name evidence="3" type="ORF">HNP25_003264</name>
</gene>
<dbReference type="PROSITE" id="PS51257">
    <property type="entry name" value="PROKAR_LIPOPROTEIN"/>
    <property type="match status" value="1"/>
</dbReference>
<proteinExistence type="predicted"/>
<dbReference type="Proteomes" id="UP000524404">
    <property type="component" value="Unassembled WGS sequence"/>
</dbReference>
<evidence type="ECO:0000313" key="4">
    <source>
        <dbReference type="Proteomes" id="UP000524404"/>
    </source>
</evidence>
<dbReference type="PROSITE" id="PS50933">
    <property type="entry name" value="CHRD"/>
    <property type="match status" value="1"/>
</dbReference>
<sequence>MKKTLFTLLIAALLFATSCKKDEEVVSPEVKFNVSLNGSLEVPANTSTATGSFVGTYNKTTKVISYTINFNGITPTAWHIHKGAVGVNGGVIFALGTTFNTAYSSTTAALTAEQETDLMAGNYYVNIHSASKPGGEIRGQLILK</sequence>
<keyword evidence="1" id="KW-0732">Signal</keyword>
<name>A0A841EVD0_9BACT</name>
<comment type="caution">
    <text evidence="3">The sequence shown here is derived from an EMBL/GenBank/DDBJ whole genome shotgun (WGS) entry which is preliminary data.</text>
</comment>
<accession>A0A841EVD0</accession>
<reference evidence="3 4" key="1">
    <citation type="submission" date="2020-08" db="EMBL/GenBank/DDBJ databases">
        <title>Functional genomics of gut bacteria from endangered species of beetles.</title>
        <authorList>
            <person name="Carlos-Shanley C."/>
        </authorList>
    </citation>
    <scope>NUCLEOTIDE SEQUENCE [LARGE SCALE GENOMIC DNA]</scope>
    <source>
        <strain evidence="3 4">S00070</strain>
    </source>
</reference>
<dbReference type="AlphaFoldDB" id="A0A841EVD0"/>
<protein>
    <recommendedName>
        <fullName evidence="2">CHRD domain-containing protein</fullName>
    </recommendedName>
</protein>
<feature type="domain" description="CHRD" evidence="2">
    <location>
        <begin position="28"/>
        <end position="144"/>
    </location>
</feature>